<name>A0A7G3AZQ8_LUTLO</name>
<dbReference type="SUPFAM" id="SSF52058">
    <property type="entry name" value="L domain-like"/>
    <property type="match status" value="2"/>
</dbReference>
<evidence type="ECO:0000256" key="3">
    <source>
        <dbReference type="SAM" id="MobiDB-lite"/>
    </source>
</evidence>
<protein>
    <submittedName>
        <fullName evidence="5">Putative toll-like receptor 6</fullName>
    </submittedName>
</protein>
<dbReference type="EMBL" id="GITU01009021">
    <property type="protein sequence ID" value="MBC1177724.1"/>
    <property type="molecule type" value="Transcribed_RNA"/>
</dbReference>
<keyword evidence="5" id="KW-0675">Receptor</keyword>
<dbReference type="PANTHER" id="PTHR45712">
    <property type="entry name" value="AGAP008170-PA"/>
    <property type="match status" value="1"/>
</dbReference>
<keyword evidence="4" id="KW-0732">Signal</keyword>
<accession>A0A7G3AZQ8</accession>
<dbReference type="Pfam" id="PF13855">
    <property type="entry name" value="LRR_8"/>
    <property type="match status" value="2"/>
</dbReference>
<evidence type="ECO:0000256" key="4">
    <source>
        <dbReference type="SAM" id="SignalP"/>
    </source>
</evidence>
<dbReference type="InterPro" id="IPR050333">
    <property type="entry name" value="SLRP"/>
</dbReference>
<dbReference type="InterPro" id="IPR003591">
    <property type="entry name" value="Leu-rich_rpt_typical-subtyp"/>
</dbReference>
<evidence type="ECO:0000313" key="5">
    <source>
        <dbReference type="EMBL" id="MBC1177724.1"/>
    </source>
</evidence>
<feature type="signal peptide" evidence="4">
    <location>
        <begin position="1"/>
        <end position="26"/>
    </location>
</feature>
<organism evidence="5">
    <name type="scientific">Lutzomyia longipalpis</name>
    <name type="common">Sand fly</name>
    <dbReference type="NCBI Taxonomy" id="7200"/>
    <lineage>
        <taxon>Eukaryota</taxon>
        <taxon>Metazoa</taxon>
        <taxon>Ecdysozoa</taxon>
        <taxon>Arthropoda</taxon>
        <taxon>Hexapoda</taxon>
        <taxon>Insecta</taxon>
        <taxon>Pterygota</taxon>
        <taxon>Neoptera</taxon>
        <taxon>Endopterygota</taxon>
        <taxon>Diptera</taxon>
        <taxon>Nematocera</taxon>
        <taxon>Psychodoidea</taxon>
        <taxon>Psychodidae</taxon>
        <taxon>Lutzomyia</taxon>
        <taxon>Lutzomyia</taxon>
    </lineage>
</organism>
<reference evidence="5" key="1">
    <citation type="journal article" date="2020" name="BMC">
        <title>Leishmania infection induces a limited differential gene expression in the sand fly midgut.</title>
        <authorList>
            <person name="Coutinho-Abreu I.V."/>
            <person name="Serafim T.D."/>
            <person name="Meneses C."/>
            <person name="Kamhawi S."/>
            <person name="Oliveira F."/>
            <person name="Valenzuela J.G."/>
        </authorList>
    </citation>
    <scope>NUCLEOTIDE SEQUENCE</scope>
    <source>
        <strain evidence="5">Jacobina</strain>
        <tissue evidence="5">Midgut</tissue>
    </source>
</reference>
<proteinExistence type="predicted"/>
<keyword evidence="1" id="KW-0433">Leucine-rich repeat</keyword>
<feature type="compositionally biased region" description="Low complexity" evidence="3">
    <location>
        <begin position="696"/>
        <end position="713"/>
    </location>
</feature>
<dbReference type="AlphaFoldDB" id="A0A7G3AZQ8"/>
<evidence type="ECO:0000256" key="2">
    <source>
        <dbReference type="ARBA" id="ARBA00022737"/>
    </source>
</evidence>
<feature type="region of interest" description="Disordered" evidence="3">
    <location>
        <begin position="679"/>
        <end position="716"/>
    </location>
</feature>
<dbReference type="VEuPathDB" id="VectorBase:LLONM1_005020"/>
<feature type="compositionally biased region" description="Basic and acidic residues" evidence="3">
    <location>
        <begin position="679"/>
        <end position="694"/>
    </location>
</feature>
<dbReference type="InterPro" id="IPR032675">
    <property type="entry name" value="LRR_dom_sf"/>
</dbReference>
<evidence type="ECO:0000256" key="1">
    <source>
        <dbReference type="ARBA" id="ARBA00022614"/>
    </source>
</evidence>
<dbReference type="InterPro" id="IPR001611">
    <property type="entry name" value="Leu-rich_rpt"/>
</dbReference>
<sequence>MVKGYQAICSGLLIFVLSLCATASEADTSKGGELDISEIPVERFALDLSNRNRRELDRHILRNASAIVHKLILNGNTEYTFPENDVALQDPHLQTFHCIKCNISQIFKENFSKLPHLREVVIQDNPLWTIHEDAFKENKYLHRLDLRRNKLKSFNAEGVLNHMSSLMFIHLCHNDFNFNVKRPFIRTRYMVRFDCIGCNIESISPEALSRIGMLYHMNLSHNRIRRFNLTIPGLMSLDLSHNPLNLTGTELNQPDLESFNCNNCSRSSVIDDGIFAKCKSLLTVEMRHCALEEIDDHAFKNNHFLTRLDVDWNKLKRIPRKVIQMSSIEHLCFDYNPIEGTSEDWKLMTVYFARALGAECAVQKNASLMMQLMQTVQPDRVHLIRLHTFQKRIVDLSDRNITFVSPDYFQTHHDNFSVLVMDGNSLFNFQPRVPFTFYEQLEEFQCNGCGIDAIYEETFSYTPHMRRLELKNNKITHIALAVFHHNVALQTLTLNGNPLDILYGAASLSFRNLDVVLPYDLPHRKSQLKIVPSLRNLTCTDCNIFILHENTFKHVPKLEIFNIQGHKLAAFGKELNLSASIDELNLLGNLEEFPFHIFNSSIQPKKVCVNYTLINATEIAMWGKMEAENFIKLLEGKTCPDYIGVDKEKDKIVNEIKNQLKIIRTEEQRKIEEKRKIEEQRKNEEKRKIEEKCKQIQKSSTTPTTPEENSTRTLNEDREEVEILQGKSDESSNFPTKKNQKLLTMNQSIDGTLPNAPLDADDEENNFSYNVQHSSMMSRNNGNKRFSSKSFTIICISFIFSIIFSIF</sequence>
<feature type="chain" id="PRO_5028980060" evidence="4">
    <location>
        <begin position="27"/>
        <end position="807"/>
    </location>
</feature>
<keyword evidence="2" id="KW-0677">Repeat</keyword>
<dbReference type="PANTHER" id="PTHR45712:SF22">
    <property type="entry name" value="INSULIN-LIKE GROWTH FACTOR-BINDING PROTEIN COMPLEX ACID LABILE SUBUNIT"/>
    <property type="match status" value="1"/>
</dbReference>
<dbReference type="Gene3D" id="3.80.10.10">
    <property type="entry name" value="Ribonuclease Inhibitor"/>
    <property type="match status" value="3"/>
</dbReference>
<dbReference type="SMART" id="SM00369">
    <property type="entry name" value="LRR_TYP"/>
    <property type="match status" value="4"/>
</dbReference>